<gene>
    <name evidence="4" type="ORF">ACHAW5_000427</name>
</gene>
<keyword evidence="2" id="KW-1133">Transmembrane helix</keyword>
<evidence type="ECO:0000313" key="5">
    <source>
        <dbReference type="Proteomes" id="UP001530315"/>
    </source>
</evidence>
<dbReference type="Proteomes" id="UP001530315">
    <property type="component" value="Unassembled WGS sequence"/>
</dbReference>
<evidence type="ECO:0000256" key="3">
    <source>
        <dbReference type="SAM" id="SignalP"/>
    </source>
</evidence>
<feature type="compositionally biased region" description="Basic residues" evidence="1">
    <location>
        <begin position="611"/>
        <end position="631"/>
    </location>
</feature>
<evidence type="ECO:0000256" key="2">
    <source>
        <dbReference type="SAM" id="Phobius"/>
    </source>
</evidence>
<accession>A0ABD3Q396</accession>
<keyword evidence="2" id="KW-0472">Membrane</keyword>
<keyword evidence="3" id="KW-0732">Signal</keyword>
<sequence>MMSSIVRSVVALVLAQCCCADSFHLPNNYIGDEASGSSALCMIDFSPGQADTNLMNPQTVKIPKTLPFASTHAGRNVILTTTNYVAPPLVAVSRMISVIIGGASPQLMIINQVGDDAIPHHLDILRGLGGADENRMKSQTLEILKTHTLAETYAIGNNALGNEEECALALACEETINGPEETAHKAVIDLPTNLGWVPMPWLYGNMHRIVHQLEDVLQSLVLYQAMLLVAISVISTVICFILFGSIRLSKIIVSGQRMIMMKPSAVAKNRYDLGVYVYIGDEVAQYRFPALSDLDDGACLVQLLGPELKDINPTVLDNDGDRCLDYRADKGDKDIKGFTITNFEIECKPGANGNATISACFAWNQNSDLGGNDTDAQISCPKPCHEPSYGQCLWPGTSSEGLPNIDGNINQAGDGWGDNLYGWNGNEYYALAHINMTISGNRSGSKYDVVGEALTGYDCSTKKFCVAAYLSNIAANEGCGIEDDDPDEAWVKFGPDSTECSLNDGTTTLNNNTLDAQFKYVIDPDASGRTIGYEACWDMTYEAGFKPGVLIKVHVNRLCGQDAEDTIATEEQCLFWIACPTASPTTASPTTERPTFTPTTARPTPTNRPQRPTKRPTTKKPTKRPITKRPK</sequence>
<name>A0ABD3Q396_9STRA</name>
<dbReference type="EMBL" id="JALLAZ020000449">
    <property type="protein sequence ID" value="KAL3794963.1"/>
    <property type="molecule type" value="Genomic_DNA"/>
</dbReference>
<evidence type="ECO:0000256" key="1">
    <source>
        <dbReference type="SAM" id="MobiDB-lite"/>
    </source>
</evidence>
<feature type="compositionally biased region" description="Low complexity" evidence="1">
    <location>
        <begin position="584"/>
        <end position="610"/>
    </location>
</feature>
<proteinExistence type="predicted"/>
<organism evidence="4 5">
    <name type="scientific">Stephanodiscus triporus</name>
    <dbReference type="NCBI Taxonomy" id="2934178"/>
    <lineage>
        <taxon>Eukaryota</taxon>
        <taxon>Sar</taxon>
        <taxon>Stramenopiles</taxon>
        <taxon>Ochrophyta</taxon>
        <taxon>Bacillariophyta</taxon>
        <taxon>Coscinodiscophyceae</taxon>
        <taxon>Thalassiosirophycidae</taxon>
        <taxon>Stephanodiscales</taxon>
        <taxon>Stephanodiscaceae</taxon>
        <taxon>Stephanodiscus</taxon>
    </lineage>
</organism>
<feature type="region of interest" description="Disordered" evidence="1">
    <location>
        <begin position="584"/>
        <end position="631"/>
    </location>
</feature>
<protein>
    <submittedName>
        <fullName evidence="4">Uncharacterized protein</fullName>
    </submittedName>
</protein>
<feature type="transmembrane region" description="Helical" evidence="2">
    <location>
        <begin position="221"/>
        <end position="243"/>
    </location>
</feature>
<keyword evidence="2" id="KW-0812">Transmembrane</keyword>
<comment type="caution">
    <text evidence="4">The sequence shown here is derived from an EMBL/GenBank/DDBJ whole genome shotgun (WGS) entry which is preliminary data.</text>
</comment>
<keyword evidence="5" id="KW-1185">Reference proteome</keyword>
<feature type="signal peptide" evidence="3">
    <location>
        <begin position="1"/>
        <end position="20"/>
    </location>
</feature>
<feature type="chain" id="PRO_5044795621" evidence="3">
    <location>
        <begin position="21"/>
        <end position="631"/>
    </location>
</feature>
<evidence type="ECO:0000313" key="4">
    <source>
        <dbReference type="EMBL" id="KAL3794963.1"/>
    </source>
</evidence>
<dbReference type="AlphaFoldDB" id="A0ABD3Q396"/>
<reference evidence="4 5" key="1">
    <citation type="submission" date="2024-10" db="EMBL/GenBank/DDBJ databases">
        <title>Updated reference genomes for cyclostephanoid diatoms.</title>
        <authorList>
            <person name="Roberts W.R."/>
            <person name="Alverson A.J."/>
        </authorList>
    </citation>
    <scope>NUCLEOTIDE SEQUENCE [LARGE SCALE GENOMIC DNA]</scope>
    <source>
        <strain evidence="4 5">AJA276-08</strain>
    </source>
</reference>